<dbReference type="Pfam" id="PF05903">
    <property type="entry name" value="Peptidase_C97"/>
    <property type="match status" value="1"/>
</dbReference>
<keyword evidence="2" id="KW-0645">Protease</keyword>
<evidence type="ECO:0000256" key="3">
    <source>
        <dbReference type="ARBA" id="ARBA00022801"/>
    </source>
</evidence>
<evidence type="ECO:0000313" key="5">
    <source>
        <dbReference type="EMBL" id="MBA0819968.1"/>
    </source>
</evidence>
<dbReference type="InterPro" id="IPR008580">
    <property type="entry name" value="PPPDE_dom"/>
</dbReference>
<comment type="caution">
    <text evidence="5">The sequence shown here is derived from an EMBL/GenBank/DDBJ whole genome shotgun (WGS) entry which is preliminary data.</text>
</comment>
<proteinExistence type="inferred from homology"/>
<name>A0A7J9IDL8_9ROSI</name>
<organism evidence="5 6">
    <name type="scientific">Gossypium harknessii</name>
    <dbReference type="NCBI Taxonomy" id="34285"/>
    <lineage>
        <taxon>Eukaryota</taxon>
        <taxon>Viridiplantae</taxon>
        <taxon>Streptophyta</taxon>
        <taxon>Embryophyta</taxon>
        <taxon>Tracheophyta</taxon>
        <taxon>Spermatophyta</taxon>
        <taxon>Magnoliopsida</taxon>
        <taxon>eudicotyledons</taxon>
        <taxon>Gunneridae</taxon>
        <taxon>Pentapetalae</taxon>
        <taxon>rosids</taxon>
        <taxon>malvids</taxon>
        <taxon>Malvales</taxon>
        <taxon>Malvaceae</taxon>
        <taxon>Malvoideae</taxon>
        <taxon>Gossypium</taxon>
    </lineage>
</organism>
<evidence type="ECO:0000256" key="2">
    <source>
        <dbReference type="ARBA" id="ARBA00022670"/>
    </source>
</evidence>
<dbReference type="OrthoDB" id="412286at2759"/>
<dbReference type="Proteomes" id="UP000593560">
    <property type="component" value="Unassembled WGS sequence"/>
</dbReference>
<feature type="domain" description="PPPDE" evidence="4">
    <location>
        <begin position="1"/>
        <end position="71"/>
    </location>
</feature>
<dbReference type="GO" id="GO:0101005">
    <property type="term" value="F:deubiquitinase activity"/>
    <property type="evidence" value="ECO:0007669"/>
    <property type="project" value="TreeGrafter"/>
</dbReference>
<dbReference type="GO" id="GO:0006508">
    <property type="term" value="P:proteolysis"/>
    <property type="evidence" value="ECO:0007669"/>
    <property type="project" value="UniProtKB-KW"/>
</dbReference>
<dbReference type="GO" id="GO:0016579">
    <property type="term" value="P:protein deubiquitination"/>
    <property type="evidence" value="ECO:0007669"/>
    <property type="project" value="TreeGrafter"/>
</dbReference>
<sequence length="71" mass="8226">MYTYRESMVLGITNFSKLNVNQILQELSREWPGSSYDLLSKNCNHFCDEFCERLGVQKLPAHIGILVLTNF</sequence>
<evidence type="ECO:0000259" key="4">
    <source>
        <dbReference type="PROSITE" id="PS51858"/>
    </source>
</evidence>
<comment type="similarity">
    <text evidence="1">Belongs to the DeSI family.</text>
</comment>
<dbReference type="EMBL" id="JABFAD010332455">
    <property type="protein sequence ID" value="MBA0819968.1"/>
    <property type="molecule type" value="Genomic_DNA"/>
</dbReference>
<gene>
    <name evidence="5" type="ORF">Gohar_000023</name>
</gene>
<evidence type="ECO:0000313" key="6">
    <source>
        <dbReference type="Proteomes" id="UP000593560"/>
    </source>
</evidence>
<keyword evidence="3" id="KW-0378">Hydrolase</keyword>
<dbReference type="PANTHER" id="PTHR12378:SF9">
    <property type="entry name" value="OS06G0107000 PROTEIN"/>
    <property type="match status" value="1"/>
</dbReference>
<dbReference type="AlphaFoldDB" id="A0A7J9IDL8"/>
<evidence type="ECO:0000256" key="1">
    <source>
        <dbReference type="ARBA" id="ARBA00008140"/>
    </source>
</evidence>
<dbReference type="InterPro" id="IPR042266">
    <property type="entry name" value="PPPDE_sf"/>
</dbReference>
<reference evidence="5 6" key="1">
    <citation type="journal article" date="2019" name="Genome Biol. Evol.">
        <title>Insights into the evolution of the New World diploid cottons (Gossypium, subgenus Houzingenia) based on genome sequencing.</title>
        <authorList>
            <person name="Grover C.E."/>
            <person name="Arick M.A. 2nd"/>
            <person name="Thrash A."/>
            <person name="Conover J.L."/>
            <person name="Sanders W.S."/>
            <person name="Peterson D.G."/>
            <person name="Frelichowski J.E."/>
            <person name="Scheffler J.A."/>
            <person name="Scheffler B.E."/>
            <person name="Wendel J.F."/>
        </authorList>
    </citation>
    <scope>NUCLEOTIDE SEQUENCE [LARGE SCALE GENOMIC DNA]</scope>
    <source>
        <strain evidence="5">0</strain>
        <tissue evidence="5">Leaf</tissue>
    </source>
</reference>
<dbReference type="PANTHER" id="PTHR12378">
    <property type="entry name" value="DESUMOYLATING ISOPEPTIDASE"/>
    <property type="match status" value="1"/>
</dbReference>
<accession>A0A7J9IDL8</accession>
<dbReference type="Gene3D" id="3.90.1720.30">
    <property type="entry name" value="PPPDE domains"/>
    <property type="match status" value="1"/>
</dbReference>
<protein>
    <recommendedName>
        <fullName evidence="4">PPPDE domain-containing protein</fullName>
    </recommendedName>
</protein>
<dbReference type="PROSITE" id="PS51858">
    <property type="entry name" value="PPPDE"/>
    <property type="match status" value="1"/>
</dbReference>
<keyword evidence="6" id="KW-1185">Reference proteome</keyword>